<evidence type="ECO:0000313" key="3">
    <source>
        <dbReference type="EMBL" id="EUC28239.1"/>
    </source>
</evidence>
<gene>
    <name evidence="3" type="ORF">COCCADRAFT_109658</name>
</gene>
<feature type="compositionally biased region" description="Basic and acidic residues" evidence="2">
    <location>
        <begin position="470"/>
        <end position="481"/>
    </location>
</feature>
<feature type="region of interest" description="Disordered" evidence="2">
    <location>
        <begin position="460"/>
        <end position="481"/>
    </location>
</feature>
<evidence type="ECO:0000256" key="1">
    <source>
        <dbReference type="SAM" id="Coils"/>
    </source>
</evidence>
<dbReference type="GeneID" id="19143941"/>
<evidence type="ECO:0000313" key="4">
    <source>
        <dbReference type="Proteomes" id="UP000053841"/>
    </source>
</evidence>
<reference evidence="3 4" key="1">
    <citation type="journal article" date="2013" name="PLoS Genet.">
        <title>Comparative genome structure, secondary metabolite, and effector coding capacity across Cochliobolus pathogens.</title>
        <authorList>
            <person name="Condon B.J."/>
            <person name="Leng Y."/>
            <person name="Wu D."/>
            <person name="Bushley K.E."/>
            <person name="Ohm R.A."/>
            <person name="Otillar R."/>
            <person name="Martin J."/>
            <person name="Schackwitz W."/>
            <person name="Grimwood J."/>
            <person name="MohdZainudin N."/>
            <person name="Xue C."/>
            <person name="Wang R."/>
            <person name="Manning V.A."/>
            <person name="Dhillon B."/>
            <person name="Tu Z.J."/>
            <person name="Steffenson B.J."/>
            <person name="Salamov A."/>
            <person name="Sun H."/>
            <person name="Lowry S."/>
            <person name="LaButti K."/>
            <person name="Han J."/>
            <person name="Copeland A."/>
            <person name="Lindquist E."/>
            <person name="Barry K."/>
            <person name="Schmutz J."/>
            <person name="Baker S.E."/>
            <person name="Ciuffetti L.M."/>
            <person name="Grigoriev I.V."/>
            <person name="Zhong S."/>
            <person name="Turgeon B.G."/>
        </authorList>
    </citation>
    <scope>NUCLEOTIDE SEQUENCE [LARGE SCALE GENOMIC DNA]</scope>
    <source>
        <strain evidence="3 4">26-R-13</strain>
    </source>
</reference>
<feature type="coiled-coil region" evidence="1">
    <location>
        <begin position="363"/>
        <end position="409"/>
    </location>
</feature>
<proteinExistence type="predicted"/>
<evidence type="ECO:0000256" key="2">
    <source>
        <dbReference type="SAM" id="MobiDB-lite"/>
    </source>
</evidence>
<dbReference type="KEGG" id="bze:COCCADRAFT_109658"/>
<sequence>MITIHTRHGGIPALASATHPPHEPLLCTLKILNKGVQFGVILELVLPTHGVADKRLYQLHCGGDNLVPGGNSLAKMDTLSHKLSLSLLRYGETRPGTLSLSLKQPCPLWYPVGLSKLDADFRKLLELARSPAIHIVFDIAWLSDQNLKELKCILGGSQKFISVPVLPELKKSHKEVDWLIINHMQDAAPEACVPAEDQASVVISIEHGEIKAPPFQDEEYDRPPPYAHVSSKRSRHAGPSLTLDAHDLKRATPAPSLCAESTASSCATAPVDLFQEAVTSAVKKVLSHLLRKELLRKKRLLRKKKLLGKKKLAQVVMKVFPQVLEELLQKTSAGHDDPTHDPTFSIIKGAIKSAYESYGEVMDNNLDQSLKSASIELEELNVELKGDLAARAEDEMASCNDHLNEMKAEFDQGVVERVGVLEDYADKVVLNTMDRLNGLLDPVRTRVLHGGGDVPFASEQSQRAMSLPVSKDDKERIAKVA</sequence>
<dbReference type="EMBL" id="KI964830">
    <property type="protein sequence ID" value="EUC28239.1"/>
    <property type="molecule type" value="Genomic_DNA"/>
</dbReference>
<dbReference type="RefSeq" id="XP_007717447.1">
    <property type="nucleotide sequence ID" value="XM_007719257.1"/>
</dbReference>
<dbReference type="Proteomes" id="UP000053841">
    <property type="component" value="Unassembled WGS sequence"/>
</dbReference>
<keyword evidence="1" id="KW-0175">Coiled coil</keyword>
<accession>W6XZT2</accession>
<organism evidence="3 4">
    <name type="scientific">Cochliobolus carbonum (strain 26-R-13)</name>
    <name type="common">Maize leaf spot fungus</name>
    <name type="synonym">Bipolaris zeicola</name>
    <dbReference type="NCBI Taxonomy" id="930089"/>
    <lineage>
        <taxon>Eukaryota</taxon>
        <taxon>Fungi</taxon>
        <taxon>Dikarya</taxon>
        <taxon>Ascomycota</taxon>
        <taxon>Pezizomycotina</taxon>
        <taxon>Dothideomycetes</taxon>
        <taxon>Pleosporomycetidae</taxon>
        <taxon>Pleosporales</taxon>
        <taxon>Pleosporineae</taxon>
        <taxon>Pleosporaceae</taxon>
        <taxon>Bipolaris</taxon>
    </lineage>
</organism>
<protein>
    <submittedName>
        <fullName evidence="3">Uncharacterized protein</fullName>
    </submittedName>
</protein>
<name>W6XZT2_COCC2</name>
<dbReference type="HOGENOM" id="CLU_046000_0_0_1"/>
<dbReference type="AlphaFoldDB" id="W6XZT2"/>
<keyword evidence="4" id="KW-1185">Reference proteome</keyword>
<dbReference type="OrthoDB" id="3693168at2759"/>